<feature type="transmembrane region" description="Helical" evidence="1">
    <location>
        <begin position="320"/>
        <end position="336"/>
    </location>
</feature>
<name>A0A0H4J0K6_9PROT</name>
<protein>
    <recommendedName>
        <fullName evidence="4">DUF2029 domain-containing protein</fullName>
    </recommendedName>
</protein>
<feature type="transmembrane region" description="Helical" evidence="1">
    <location>
        <begin position="216"/>
        <end position="236"/>
    </location>
</feature>
<keyword evidence="3" id="KW-1185">Reference proteome</keyword>
<feature type="transmembrane region" description="Helical" evidence="1">
    <location>
        <begin position="100"/>
        <end position="124"/>
    </location>
</feature>
<feature type="transmembrane region" description="Helical" evidence="1">
    <location>
        <begin position="144"/>
        <end position="175"/>
    </location>
</feature>
<keyword evidence="1" id="KW-0812">Transmembrane</keyword>
<evidence type="ECO:0000313" key="3">
    <source>
        <dbReference type="Proteomes" id="UP000066549"/>
    </source>
</evidence>
<accession>A0A0H4J0K6</accession>
<evidence type="ECO:0000313" key="2">
    <source>
        <dbReference type="EMBL" id="AKO66314.1"/>
    </source>
</evidence>
<reference evidence="2 3" key="1">
    <citation type="submission" date="2015-03" db="EMBL/GenBank/DDBJ databases">
        <title>Comparative analysis of the OM43 clade including a novel species from Red Sea uncovers genomic and metabolic diversity among marine methylotrophs.</title>
        <authorList>
            <person name="Jimenez-Infante F."/>
            <person name="Ngugi D.K."/>
            <person name="Vinu M."/>
            <person name="Alam I."/>
            <person name="Kamau A."/>
            <person name="Blom J."/>
            <person name="Bajic V.B."/>
            <person name="Stingl U."/>
        </authorList>
    </citation>
    <scope>NUCLEOTIDE SEQUENCE [LARGE SCALE GENOMIC DNA]</scope>
    <source>
        <strain evidence="2 3">MBRSH7</strain>
    </source>
</reference>
<feature type="transmembrane region" description="Helical" evidence="1">
    <location>
        <begin position="16"/>
        <end position="34"/>
    </location>
</feature>
<feature type="transmembrane region" description="Helical" evidence="1">
    <location>
        <begin position="343"/>
        <end position="362"/>
    </location>
</feature>
<feature type="transmembrane region" description="Helical" evidence="1">
    <location>
        <begin position="295"/>
        <end position="314"/>
    </location>
</feature>
<feature type="transmembrane region" description="Helical" evidence="1">
    <location>
        <begin position="436"/>
        <end position="456"/>
    </location>
</feature>
<feature type="transmembrane region" description="Helical" evidence="1">
    <location>
        <begin position="397"/>
        <end position="416"/>
    </location>
</feature>
<feature type="transmembrane region" description="Helical" evidence="1">
    <location>
        <begin position="181"/>
        <end position="209"/>
    </location>
</feature>
<dbReference type="Proteomes" id="UP000066549">
    <property type="component" value="Chromosome"/>
</dbReference>
<organism evidence="2 3">
    <name type="scientific">Methylophilales bacterium MBRS-H7</name>
    <dbReference type="NCBI Taxonomy" id="1623450"/>
    <lineage>
        <taxon>Bacteria</taxon>
        <taxon>Pseudomonadati</taxon>
        <taxon>Pseudomonadota</taxon>
        <taxon>Betaproteobacteria</taxon>
        <taxon>Nitrosomonadales</taxon>
        <taxon>OM43 clade</taxon>
    </lineage>
</organism>
<keyword evidence="1" id="KW-1133">Transmembrane helix</keyword>
<proteinExistence type="predicted"/>
<dbReference type="AlphaFoldDB" id="A0A0H4J0K6"/>
<keyword evidence="1" id="KW-0472">Membrane</keyword>
<evidence type="ECO:0000256" key="1">
    <source>
        <dbReference type="SAM" id="Phobius"/>
    </source>
</evidence>
<sequence>MLFLSSYLVFTSKENFFYLLIILIFSVLFLQADINNPFFFDGDLMHTAKSSYALFNGHFFDFYTYNKNIVLRNDYLPFIYFIFSLFNLPIYLIFGDYYQIPFFIFSLWNKLLLVIFFIFSVQVFNKILNIYTSKHNDINYLKSIYISSPLAIFSVFIFGGYDILGLFFLLLGFYYYLKKEILLFCILFGVAASFKFIPLIVFFPLLLIIEKNIPKLFYYSLIVFSFILLQVIIFSVDPAFQSQFLSFFVHLITDSSLNSVSGLNSIYFFIKVIFILFYLTICLFSYFYQYKNNNFLKYVTLISYLSFVTIFCSVKWHPQWFIYIAPFFSLLYFFINKKVTCSILEMIGYLFFVWFIFNGSGLKENVDLTMIVNGPFRDYLPNLSLLGSDFYSPLLKIPAFFIFTLFLFSPLLFLFINQKKISNFNFIFARFIFFRFLFFSLLILIPSFISLVFSFLQY</sequence>
<feature type="transmembrane region" description="Helical" evidence="1">
    <location>
        <begin position="75"/>
        <end position="94"/>
    </location>
</feature>
<feature type="transmembrane region" description="Helical" evidence="1">
    <location>
        <begin position="266"/>
        <end position="288"/>
    </location>
</feature>
<dbReference type="EMBL" id="CP011002">
    <property type="protein sequence ID" value="AKO66314.1"/>
    <property type="molecule type" value="Genomic_DNA"/>
</dbReference>
<gene>
    <name evidence="2" type="ORF">VI33_06525</name>
</gene>
<evidence type="ECO:0008006" key="4">
    <source>
        <dbReference type="Google" id="ProtNLM"/>
    </source>
</evidence>